<reference evidence="1 2" key="1">
    <citation type="submission" date="2024-02" db="EMBL/GenBank/DDBJ databases">
        <title>Discinaceae phylogenomics.</title>
        <authorList>
            <person name="Dirks A.C."/>
            <person name="James T.Y."/>
        </authorList>
    </citation>
    <scope>NUCLEOTIDE SEQUENCE [LARGE SCALE GENOMIC DNA]</scope>
    <source>
        <strain evidence="1 2">ACD0624</strain>
    </source>
</reference>
<name>A0ABR3G6W7_9PEZI</name>
<evidence type="ECO:0000313" key="1">
    <source>
        <dbReference type="EMBL" id="KAL0631697.1"/>
    </source>
</evidence>
<protein>
    <submittedName>
        <fullName evidence="1">Uncharacterized protein</fullName>
    </submittedName>
</protein>
<organism evidence="1 2">
    <name type="scientific">Discina gigas</name>
    <dbReference type="NCBI Taxonomy" id="1032678"/>
    <lineage>
        <taxon>Eukaryota</taxon>
        <taxon>Fungi</taxon>
        <taxon>Dikarya</taxon>
        <taxon>Ascomycota</taxon>
        <taxon>Pezizomycotina</taxon>
        <taxon>Pezizomycetes</taxon>
        <taxon>Pezizales</taxon>
        <taxon>Discinaceae</taxon>
        <taxon>Discina</taxon>
    </lineage>
</organism>
<accession>A0ABR3G6W7</accession>
<comment type="caution">
    <text evidence="1">The sequence shown here is derived from an EMBL/GenBank/DDBJ whole genome shotgun (WGS) entry which is preliminary data.</text>
</comment>
<proteinExistence type="predicted"/>
<sequence length="209" mass="22352">MQNDLFLSRWQTNFGHRLPKPPAPVLVLPADIYPAKKNPPARLSASPDFDPRKLYDFPLDPEQPPVYPPVMHGALGFLKPALAPSVASVSPVSPVSSVASLQSSSGSRAGSDDDYDYDSDAMSISTFSLPGVLTPPEPKKQVWDMPPNTITVADLARGIVAEATAKADRGCPGCGADVHARNPGWGSRFAAWVKELWGRFVGLATPAHI</sequence>
<dbReference type="Proteomes" id="UP001447188">
    <property type="component" value="Unassembled WGS sequence"/>
</dbReference>
<dbReference type="EMBL" id="JBBBZM010000220">
    <property type="protein sequence ID" value="KAL0631697.1"/>
    <property type="molecule type" value="Genomic_DNA"/>
</dbReference>
<evidence type="ECO:0000313" key="2">
    <source>
        <dbReference type="Proteomes" id="UP001447188"/>
    </source>
</evidence>
<keyword evidence="2" id="KW-1185">Reference proteome</keyword>
<gene>
    <name evidence="1" type="ORF">Q9L58_009441</name>
</gene>